<dbReference type="Proteomes" id="UP000054498">
    <property type="component" value="Unassembled WGS sequence"/>
</dbReference>
<dbReference type="GO" id="GO:0006108">
    <property type="term" value="P:malate metabolic process"/>
    <property type="evidence" value="ECO:0007669"/>
    <property type="project" value="TreeGrafter"/>
</dbReference>
<gene>
    <name evidence="3" type="ORF">MNEG_11773</name>
</gene>
<dbReference type="GeneID" id="25729069"/>
<dbReference type="PIRSF" id="PIRSF000106">
    <property type="entry name" value="ME"/>
    <property type="match status" value="1"/>
</dbReference>
<dbReference type="EMBL" id="KK103120">
    <property type="protein sequence ID" value="KIY96188.1"/>
    <property type="molecule type" value="Genomic_DNA"/>
</dbReference>
<dbReference type="GO" id="GO:0051287">
    <property type="term" value="F:NAD binding"/>
    <property type="evidence" value="ECO:0007669"/>
    <property type="project" value="InterPro"/>
</dbReference>
<sequence>MGHDNGAKLLNMYRTDFPCYNDDLQGLGTAVLAAILGSLPKTGGSLADQTVVISGDGATPSCIAELLAGAVAHQTGVTVLEARQNIWLVDSAGLVTRSRQGRARASAGDSSTLDDYKLPYCHSGPEARCPDLLSAVQQLKPTVLIGCTQTGAPPFKFDQAVVGAVAANTKHPLIFPLSPADAECSASEAYLWSQVARCTRLRDEQFIAAAEAVARLVTDTERAQGLSLPPLHQIREVSAHVARAVAQKAYEGGFATDMPKPHSLLEKARVLMYNPVYRTLR</sequence>
<dbReference type="SMART" id="SM00919">
    <property type="entry name" value="Malic_M"/>
    <property type="match status" value="1"/>
</dbReference>
<accession>A0A0D2KK79</accession>
<dbReference type="SUPFAM" id="SSF51735">
    <property type="entry name" value="NAD(P)-binding Rossmann-fold domains"/>
    <property type="match status" value="1"/>
</dbReference>
<dbReference type="AlphaFoldDB" id="A0A0D2KK79"/>
<protein>
    <submittedName>
        <fullName evidence="3">Malate dehydrogenase (Oxaloacetate-decarboxylating)(NADP+)</fullName>
        <ecNumber evidence="3">1.1.1.40</ecNumber>
    </submittedName>
</protein>
<dbReference type="KEGG" id="mng:MNEG_11773"/>
<dbReference type="STRING" id="145388.A0A0D2KK79"/>
<dbReference type="Gene3D" id="3.40.50.720">
    <property type="entry name" value="NAD(P)-binding Rossmann-like Domain"/>
    <property type="match status" value="2"/>
</dbReference>
<evidence type="ECO:0000259" key="2">
    <source>
        <dbReference type="SMART" id="SM00919"/>
    </source>
</evidence>
<dbReference type="GO" id="GO:0046872">
    <property type="term" value="F:metal ion binding"/>
    <property type="evidence" value="ECO:0007669"/>
    <property type="project" value="UniProtKB-KW"/>
</dbReference>
<dbReference type="PRINTS" id="PR00072">
    <property type="entry name" value="MALOXRDTASE"/>
</dbReference>
<dbReference type="GO" id="GO:0009507">
    <property type="term" value="C:chloroplast"/>
    <property type="evidence" value="ECO:0007669"/>
    <property type="project" value="TreeGrafter"/>
</dbReference>
<name>A0A0D2KK79_9CHLO</name>
<feature type="binding site" evidence="1">
    <location>
        <position position="23"/>
    </location>
    <ligand>
        <name>a divalent metal cation</name>
        <dbReference type="ChEBI" id="CHEBI:60240"/>
    </ligand>
</feature>
<proteinExistence type="predicted"/>
<dbReference type="PANTHER" id="PTHR23406">
    <property type="entry name" value="MALIC ENZYME-RELATED"/>
    <property type="match status" value="1"/>
</dbReference>
<dbReference type="EC" id="1.1.1.40" evidence="3"/>
<evidence type="ECO:0000313" key="4">
    <source>
        <dbReference type="Proteomes" id="UP000054498"/>
    </source>
</evidence>
<dbReference type="InterPro" id="IPR036291">
    <property type="entry name" value="NAD(P)-bd_dom_sf"/>
</dbReference>
<comment type="cofactor">
    <cofactor evidence="1">
        <name>Mg(2+)</name>
        <dbReference type="ChEBI" id="CHEBI:18420"/>
    </cofactor>
    <cofactor evidence="1">
        <name>Mn(2+)</name>
        <dbReference type="ChEBI" id="CHEBI:29035"/>
    </cofactor>
    <text evidence="1">Divalent metal cations. Prefers magnesium or manganese.</text>
</comment>
<keyword evidence="4" id="KW-1185">Reference proteome</keyword>
<dbReference type="GO" id="GO:0004473">
    <property type="term" value="F:malate dehydrogenase (decarboxylating) (NADP+) activity"/>
    <property type="evidence" value="ECO:0007669"/>
    <property type="project" value="UniProtKB-EC"/>
</dbReference>
<dbReference type="PANTHER" id="PTHR23406:SF90">
    <property type="entry name" value="MALIC ENZYME-RELATED"/>
    <property type="match status" value="1"/>
</dbReference>
<dbReference type="OrthoDB" id="5365701at2759"/>
<evidence type="ECO:0000313" key="3">
    <source>
        <dbReference type="EMBL" id="KIY96188.1"/>
    </source>
</evidence>
<dbReference type="InterPro" id="IPR001891">
    <property type="entry name" value="Malic_OxRdtase"/>
</dbReference>
<dbReference type="Pfam" id="PF03949">
    <property type="entry name" value="Malic_M"/>
    <property type="match status" value="2"/>
</dbReference>
<keyword evidence="3" id="KW-0560">Oxidoreductase</keyword>
<dbReference type="RefSeq" id="XP_013895208.1">
    <property type="nucleotide sequence ID" value="XM_014039754.1"/>
</dbReference>
<keyword evidence="1" id="KW-0479">Metal-binding</keyword>
<evidence type="ECO:0000256" key="1">
    <source>
        <dbReference type="PIRSR" id="PIRSR000106-3"/>
    </source>
</evidence>
<organism evidence="3 4">
    <name type="scientific">Monoraphidium neglectum</name>
    <dbReference type="NCBI Taxonomy" id="145388"/>
    <lineage>
        <taxon>Eukaryota</taxon>
        <taxon>Viridiplantae</taxon>
        <taxon>Chlorophyta</taxon>
        <taxon>core chlorophytes</taxon>
        <taxon>Chlorophyceae</taxon>
        <taxon>CS clade</taxon>
        <taxon>Sphaeropleales</taxon>
        <taxon>Selenastraceae</taxon>
        <taxon>Monoraphidium</taxon>
    </lineage>
</organism>
<reference evidence="3 4" key="1">
    <citation type="journal article" date="2013" name="BMC Genomics">
        <title>Reconstruction of the lipid metabolism for the microalga Monoraphidium neglectum from its genome sequence reveals characteristics suitable for biofuel production.</title>
        <authorList>
            <person name="Bogen C."/>
            <person name="Al-Dilaimi A."/>
            <person name="Albersmeier A."/>
            <person name="Wichmann J."/>
            <person name="Grundmann M."/>
            <person name="Rupp O."/>
            <person name="Lauersen K.J."/>
            <person name="Blifernez-Klassen O."/>
            <person name="Kalinowski J."/>
            <person name="Goesmann A."/>
            <person name="Mussgnug J.H."/>
            <person name="Kruse O."/>
        </authorList>
    </citation>
    <scope>NUCLEOTIDE SEQUENCE [LARGE SCALE GENOMIC DNA]</scope>
    <source>
        <strain evidence="3 4">SAG 48.87</strain>
    </source>
</reference>
<dbReference type="InterPro" id="IPR012302">
    <property type="entry name" value="Malic_NAD-bd"/>
</dbReference>
<feature type="domain" description="Malic enzyme NAD-binding" evidence="2">
    <location>
        <begin position="24"/>
        <end position="250"/>
    </location>
</feature>